<proteinExistence type="inferred from homology"/>
<feature type="region of interest" description="Disordered" evidence="2">
    <location>
        <begin position="1"/>
        <end position="35"/>
    </location>
</feature>
<dbReference type="eggNOG" id="KOG1110">
    <property type="taxonomic scope" value="Eukaryota"/>
</dbReference>
<dbReference type="Gene3D" id="3.10.120.10">
    <property type="entry name" value="Cytochrome b5-like heme/steroid binding domain"/>
    <property type="match status" value="1"/>
</dbReference>
<comment type="similarity">
    <text evidence="1">Belongs to the cytochrome b5 family. MAPR subfamily.</text>
</comment>
<feature type="region of interest" description="Disordered" evidence="2">
    <location>
        <begin position="279"/>
        <end position="298"/>
    </location>
</feature>
<name>M2ZFA5_PSEFD</name>
<evidence type="ECO:0000313" key="5">
    <source>
        <dbReference type="EMBL" id="EME77789.1"/>
    </source>
</evidence>
<keyword evidence="6" id="KW-1185">Reference proteome</keyword>
<evidence type="ECO:0000259" key="4">
    <source>
        <dbReference type="SMART" id="SM01117"/>
    </source>
</evidence>
<evidence type="ECO:0000256" key="2">
    <source>
        <dbReference type="SAM" id="MobiDB-lite"/>
    </source>
</evidence>
<dbReference type="GeneID" id="19337751"/>
<dbReference type="EMBL" id="KB446564">
    <property type="protein sequence ID" value="EME77789.1"/>
    <property type="molecule type" value="Genomic_DNA"/>
</dbReference>
<dbReference type="PANTHER" id="PTHR10281">
    <property type="entry name" value="MEMBRANE-ASSOCIATED PROGESTERONE RECEPTOR COMPONENT-RELATED"/>
    <property type="match status" value="1"/>
</dbReference>
<evidence type="ECO:0000313" key="6">
    <source>
        <dbReference type="Proteomes" id="UP000016932"/>
    </source>
</evidence>
<dbReference type="SUPFAM" id="SSF55856">
    <property type="entry name" value="Cytochrome b5-like heme/steroid binding domain"/>
    <property type="match status" value="1"/>
</dbReference>
<dbReference type="GO" id="GO:0012505">
    <property type="term" value="C:endomembrane system"/>
    <property type="evidence" value="ECO:0007669"/>
    <property type="project" value="TreeGrafter"/>
</dbReference>
<organism evidence="5 6">
    <name type="scientific">Pseudocercospora fijiensis (strain CIRAD86)</name>
    <name type="common">Black leaf streak disease fungus</name>
    <name type="synonym">Mycosphaerella fijiensis</name>
    <dbReference type="NCBI Taxonomy" id="383855"/>
    <lineage>
        <taxon>Eukaryota</taxon>
        <taxon>Fungi</taxon>
        <taxon>Dikarya</taxon>
        <taxon>Ascomycota</taxon>
        <taxon>Pezizomycotina</taxon>
        <taxon>Dothideomycetes</taxon>
        <taxon>Dothideomycetidae</taxon>
        <taxon>Mycosphaerellales</taxon>
        <taxon>Mycosphaerellaceae</taxon>
        <taxon>Pseudocercospora</taxon>
    </lineage>
</organism>
<gene>
    <name evidence="5" type="ORF">MYCFIDRAFT_212558</name>
</gene>
<feature type="compositionally biased region" description="Acidic residues" evidence="2">
    <location>
        <begin position="358"/>
        <end position="373"/>
    </location>
</feature>
<keyword evidence="3" id="KW-0812">Transmembrane</keyword>
<dbReference type="RefSeq" id="XP_007931563.1">
    <property type="nucleotide sequence ID" value="XM_007933372.1"/>
</dbReference>
<feature type="compositionally biased region" description="Basic and acidic residues" evidence="2">
    <location>
        <begin position="338"/>
        <end position="357"/>
    </location>
</feature>
<dbReference type="OrthoDB" id="10257697at2759"/>
<keyword evidence="3" id="KW-0472">Membrane</keyword>
<feature type="transmembrane region" description="Helical" evidence="3">
    <location>
        <begin position="43"/>
        <end position="63"/>
    </location>
</feature>
<sequence length="373" mass="41443">MAEVRARKPVPKACEPTRQPEEEDKSKTKRPKQSSDVDLEPNIFVVAGMFLAFTLVLGSIFYYKVDNRSPPGPFASWVNEKYPWIDNALNRPRASAPAFGAQAQEVTGQISLTEEDLKAYDGTDPEKPIYLGINGTIFDVSASPAFYGPRGHYNHFVGKDATRAWVTECWDEAEQFTWRMEDVEVMFMPKWMDEMLQGAASGDYEGDLAALEAMPKEMIANMAAKAIERFGEVTEEEKLKRRVQDEKEALEKVEETLAHWVKFFRGNAKYQEVGNVVRDETRPAPPKPCEAAMKKRPMKGGKLESIMAGLGPMMGGQPAPGGKGGAAAGGMPTAVKDKLEAAKKKAEQAKEKAKETVEELFSDDEEDLVHEEL</sequence>
<dbReference type="InterPro" id="IPR036400">
    <property type="entry name" value="Cyt_B5-like_heme/steroid_sf"/>
</dbReference>
<reference evidence="5 6" key="1">
    <citation type="journal article" date="2012" name="PLoS Pathog.">
        <title>Diverse lifestyles and strategies of plant pathogenesis encoded in the genomes of eighteen Dothideomycetes fungi.</title>
        <authorList>
            <person name="Ohm R.A."/>
            <person name="Feau N."/>
            <person name="Henrissat B."/>
            <person name="Schoch C.L."/>
            <person name="Horwitz B.A."/>
            <person name="Barry K.W."/>
            <person name="Condon B.J."/>
            <person name="Copeland A.C."/>
            <person name="Dhillon B."/>
            <person name="Glaser F."/>
            <person name="Hesse C.N."/>
            <person name="Kosti I."/>
            <person name="LaButti K."/>
            <person name="Lindquist E.A."/>
            <person name="Lucas S."/>
            <person name="Salamov A.A."/>
            <person name="Bradshaw R.E."/>
            <person name="Ciuffetti L."/>
            <person name="Hamelin R.C."/>
            <person name="Kema G.H.J."/>
            <person name="Lawrence C."/>
            <person name="Scott J.A."/>
            <person name="Spatafora J.W."/>
            <person name="Turgeon B.G."/>
            <person name="de Wit P.J.G.M."/>
            <person name="Zhong S."/>
            <person name="Goodwin S.B."/>
            <person name="Grigoriev I.V."/>
        </authorList>
    </citation>
    <scope>NUCLEOTIDE SEQUENCE [LARGE SCALE GENOMIC DNA]</scope>
    <source>
        <strain evidence="5 6">CIRAD86</strain>
    </source>
</reference>
<dbReference type="Pfam" id="PF00173">
    <property type="entry name" value="Cyt-b5"/>
    <property type="match status" value="1"/>
</dbReference>
<feature type="domain" description="Cytochrome b5 heme-binding" evidence="4">
    <location>
        <begin position="112"/>
        <end position="184"/>
    </location>
</feature>
<evidence type="ECO:0000256" key="1">
    <source>
        <dbReference type="ARBA" id="ARBA00038357"/>
    </source>
</evidence>
<dbReference type="PANTHER" id="PTHR10281:SF76">
    <property type="entry name" value="CALCUTTA CUP-RELATED"/>
    <property type="match status" value="1"/>
</dbReference>
<dbReference type="InterPro" id="IPR050577">
    <property type="entry name" value="MAPR/NEUFC/NENF-like"/>
</dbReference>
<dbReference type="Proteomes" id="UP000016932">
    <property type="component" value="Unassembled WGS sequence"/>
</dbReference>
<dbReference type="VEuPathDB" id="FungiDB:MYCFIDRAFT_212558"/>
<dbReference type="GO" id="GO:0016020">
    <property type="term" value="C:membrane"/>
    <property type="evidence" value="ECO:0007669"/>
    <property type="project" value="TreeGrafter"/>
</dbReference>
<protein>
    <recommendedName>
        <fullName evidence="4">Cytochrome b5 heme-binding domain-containing protein</fullName>
    </recommendedName>
</protein>
<dbReference type="KEGG" id="pfj:MYCFIDRAFT_212558"/>
<dbReference type="SMART" id="SM01117">
    <property type="entry name" value="Cyt-b5"/>
    <property type="match status" value="1"/>
</dbReference>
<keyword evidence="3" id="KW-1133">Transmembrane helix</keyword>
<evidence type="ECO:0000256" key="3">
    <source>
        <dbReference type="SAM" id="Phobius"/>
    </source>
</evidence>
<accession>M2ZFA5</accession>
<dbReference type="AlphaFoldDB" id="M2ZFA5"/>
<dbReference type="HOGENOM" id="CLU_046744_0_0_1"/>
<dbReference type="InterPro" id="IPR001199">
    <property type="entry name" value="Cyt_B5-like_heme/steroid-bd"/>
</dbReference>
<feature type="region of interest" description="Disordered" evidence="2">
    <location>
        <begin position="338"/>
        <end position="373"/>
    </location>
</feature>